<comment type="similarity">
    <text evidence="1">Belongs to the universal ribosomal protein uS3 family.</text>
</comment>
<evidence type="ECO:0000313" key="4">
    <source>
        <dbReference type="EMBL" id="KAH7301485.1"/>
    </source>
</evidence>
<dbReference type="OrthoDB" id="1931123at2759"/>
<dbReference type="SUPFAM" id="SSF54821">
    <property type="entry name" value="Ribosomal protein S3 C-terminal domain"/>
    <property type="match status" value="1"/>
</dbReference>
<sequence>MKYGSTSLHVFSDYIGYARAETFTRYGIPGVKVWIPYSKLQRKNKKRLNSDAVSKTYKVLKMLNGQM</sequence>
<dbReference type="Gene3D" id="3.30.1140.32">
    <property type="entry name" value="Ribosomal protein S3, C-terminal domain"/>
    <property type="match status" value="1"/>
</dbReference>
<proteinExistence type="inferred from homology"/>
<keyword evidence="3" id="KW-0687">Ribonucleoprotein</keyword>
<dbReference type="InterPro" id="IPR036419">
    <property type="entry name" value="Ribosomal_S3_C_sf"/>
</dbReference>
<evidence type="ECO:0000256" key="3">
    <source>
        <dbReference type="ARBA" id="ARBA00023274"/>
    </source>
</evidence>
<evidence type="ECO:0008006" key="6">
    <source>
        <dbReference type="Google" id="ProtNLM"/>
    </source>
</evidence>
<dbReference type="EMBL" id="CM035428">
    <property type="protein sequence ID" value="KAH7301485.1"/>
    <property type="molecule type" value="Genomic_DNA"/>
</dbReference>
<name>A0A8T2S0W9_CERRI</name>
<dbReference type="GO" id="GO:1990904">
    <property type="term" value="C:ribonucleoprotein complex"/>
    <property type="evidence" value="ECO:0007669"/>
    <property type="project" value="UniProtKB-KW"/>
</dbReference>
<keyword evidence="2" id="KW-0689">Ribosomal protein</keyword>
<protein>
    <recommendedName>
        <fullName evidence="6">Ribosomal protein S3</fullName>
    </recommendedName>
</protein>
<keyword evidence="5" id="KW-1185">Reference proteome</keyword>
<organism evidence="4 5">
    <name type="scientific">Ceratopteris richardii</name>
    <name type="common">Triangle waterfern</name>
    <dbReference type="NCBI Taxonomy" id="49495"/>
    <lineage>
        <taxon>Eukaryota</taxon>
        <taxon>Viridiplantae</taxon>
        <taxon>Streptophyta</taxon>
        <taxon>Embryophyta</taxon>
        <taxon>Tracheophyta</taxon>
        <taxon>Polypodiopsida</taxon>
        <taxon>Polypodiidae</taxon>
        <taxon>Polypodiales</taxon>
        <taxon>Pteridineae</taxon>
        <taxon>Pteridaceae</taxon>
        <taxon>Parkerioideae</taxon>
        <taxon>Ceratopteris</taxon>
    </lineage>
</organism>
<evidence type="ECO:0000256" key="1">
    <source>
        <dbReference type="ARBA" id="ARBA00010761"/>
    </source>
</evidence>
<accession>A0A8T2S0W9</accession>
<reference evidence="4 5" key="1">
    <citation type="submission" date="2021-08" db="EMBL/GenBank/DDBJ databases">
        <title>WGS assembly of Ceratopteris richardii.</title>
        <authorList>
            <person name="Marchant D.B."/>
            <person name="Chen G."/>
            <person name="Jenkins J."/>
            <person name="Shu S."/>
            <person name="Leebens-Mack J."/>
            <person name="Grimwood J."/>
            <person name="Schmutz J."/>
            <person name="Soltis P."/>
            <person name="Soltis D."/>
            <person name="Chen Z.-H."/>
        </authorList>
    </citation>
    <scope>NUCLEOTIDE SEQUENCE [LARGE SCALE GENOMIC DNA]</scope>
    <source>
        <strain evidence="4">Whitten #5841</strain>
        <tissue evidence="4">Leaf</tissue>
    </source>
</reference>
<evidence type="ECO:0000256" key="2">
    <source>
        <dbReference type="ARBA" id="ARBA00022980"/>
    </source>
</evidence>
<dbReference type="Proteomes" id="UP000825935">
    <property type="component" value="Chromosome 23"/>
</dbReference>
<evidence type="ECO:0000313" key="5">
    <source>
        <dbReference type="Proteomes" id="UP000825935"/>
    </source>
</evidence>
<dbReference type="GO" id="GO:0005840">
    <property type="term" value="C:ribosome"/>
    <property type="evidence" value="ECO:0007669"/>
    <property type="project" value="UniProtKB-KW"/>
</dbReference>
<dbReference type="AlphaFoldDB" id="A0A8T2S0W9"/>
<comment type="caution">
    <text evidence="4">The sequence shown here is derived from an EMBL/GenBank/DDBJ whole genome shotgun (WGS) entry which is preliminary data.</text>
</comment>
<gene>
    <name evidence="4" type="ORF">KP509_23G029400</name>
</gene>